<sequence>MQDKPTHHKLKPTRRNRQQDYQPTWAPRKLDRLRQEQKETAILGSIAYAEKEHLLYRLQLIPSSRRNQFSKWLINNQQDSSPLPIPVHLLARSGCLPVSLLFLRSVTAKYFSMLRGRFFPSKA</sequence>
<accession>A0A6P8AYY5</accession>
<protein>
    <submittedName>
        <fullName evidence="3">Uncharacterized protein</fullName>
    </submittedName>
</protein>
<reference evidence="3" key="2">
    <citation type="submission" date="2019-10" db="EMBL/GenBank/DDBJ databases">
        <authorList>
            <consortium name="NCBI Genome Project"/>
        </authorList>
    </citation>
    <scope>NUCLEOTIDE SEQUENCE</scope>
    <source>
        <strain evidence="3">NI907</strain>
    </source>
</reference>
<reference evidence="2 3" key="1">
    <citation type="journal article" date="2019" name="Mol. Biol. Evol.">
        <title>Blast fungal genomes show frequent chromosomal changes, gene gains and losses, and effector gene turnover.</title>
        <authorList>
            <person name="Gomez Luciano L.B."/>
            <person name="Jason Tsai I."/>
            <person name="Chuma I."/>
            <person name="Tosa Y."/>
            <person name="Chen Y.H."/>
            <person name="Li J.Y."/>
            <person name="Li M.Y."/>
            <person name="Jade Lu M.Y."/>
            <person name="Nakayashiki H."/>
            <person name="Li W.H."/>
        </authorList>
    </citation>
    <scope>NUCLEOTIDE SEQUENCE [LARGE SCALE GENOMIC DNA]</scope>
    <source>
        <strain evidence="2 3">NI907</strain>
    </source>
</reference>
<dbReference type="GeneID" id="41965427"/>
<dbReference type="Proteomes" id="UP000515153">
    <property type="component" value="Chromosome VII"/>
</dbReference>
<organism evidence="2 3">
    <name type="scientific">Pyricularia grisea</name>
    <name type="common">Crabgrass-specific blast fungus</name>
    <name type="synonym">Magnaporthe grisea</name>
    <dbReference type="NCBI Taxonomy" id="148305"/>
    <lineage>
        <taxon>Eukaryota</taxon>
        <taxon>Fungi</taxon>
        <taxon>Dikarya</taxon>
        <taxon>Ascomycota</taxon>
        <taxon>Pezizomycotina</taxon>
        <taxon>Sordariomycetes</taxon>
        <taxon>Sordariomycetidae</taxon>
        <taxon>Magnaporthales</taxon>
        <taxon>Pyriculariaceae</taxon>
        <taxon>Pyricularia</taxon>
    </lineage>
</organism>
<keyword evidence="2" id="KW-1185">Reference proteome</keyword>
<feature type="compositionally biased region" description="Basic residues" evidence="1">
    <location>
        <begin position="1"/>
        <end position="16"/>
    </location>
</feature>
<evidence type="ECO:0000256" key="1">
    <source>
        <dbReference type="SAM" id="MobiDB-lite"/>
    </source>
</evidence>
<evidence type="ECO:0000313" key="3">
    <source>
        <dbReference type="RefSeq" id="XP_030980128.1"/>
    </source>
</evidence>
<gene>
    <name evidence="3" type="ORF">PgNI_10548</name>
</gene>
<proteinExistence type="predicted"/>
<dbReference type="KEGG" id="pgri:PgNI_10548"/>
<feature type="region of interest" description="Disordered" evidence="1">
    <location>
        <begin position="1"/>
        <end position="30"/>
    </location>
</feature>
<dbReference type="AlphaFoldDB" id="A0A6P8AYY5"/>
<reference evidence="3" key="3">
    <citation type="submission" date="2025-08" db="UniProtKB">
        <authorList>
            <consortium name="RefSeq"/>
        </authorList>
    </citation>
    <scope>IDENTIFICATION</scope>
    <source>
        <strain evidence="3">NI907</strain>
    </source>
</reference>
<evidence type="ECO:0000313" key="2">
    <source>
        <dbReference type="Proteomes" id="UP000515153"/>
    </source>
</evidence>
<dbReference type="RefSeq" id="XP_030980128.1">
    <property type="nucleotide sequence ID" value="XM_031130520.1"/>
</dbReference>
<name>A0A6P8AYY5_PYRGI</name>